<organism evidence="1 2">
    <name type="scientific">Mucor flavus</name>
    <dbReference type="NCBI Taxonomy" id="439312"/>
    <lineage>
        <taxon>Eukaryota</taxon>
        <taxon>Fungi</taxon>
        <taxon>Fungi incertae sedis</taxon>
        <taxon>Mucoromycota</taxon>
        <taxon>Mucoromycotina</taxon>
        <taxon>Mucoromycetes</taxon>
        <taxon>Mucorales</taxon>
        <taxon>Mucorineae</taxon>
        <taxon>Mucoraceae</taxon>
        <taxon>Mucor</taxon>
    </lineage>
</organism>
<accession>A0ABP9Z8E3</accession>
<keyword evidence="2" id="KW-1185">Reference proteome</keyword>
<protein>
    <recommendedName>
        <fullName evidence="3">Transposase</fullName>
    </recommendedName>
</protein>
<dbReference type="Proteomes" id="UP001473302">
    <property type="component" value="Unassembled WGS sequence"/>
</dbReference>
<name>A0ABP9Z8E3_9FUNG</name>
<dbReference type="EMBL" id="BAABUK010000025">
    <property type="protein sequence ID" value="GAA5815337.1"/>
    <property type="molecule type" value="Genomic_DNA"/>
</dbReference>
<reference evidence="1 2" key="1">
    <citation type="submission" date="2024-04" db="EMBL/GenBank/DDBJ databases">
        <title>genome sequences of Mucor flavus KT1a and Helicostylum pulchrum KT1b strains isolated from the surface of a dry-aged beef.</title>
        <authorList>
            <person name="Toyotome T."/>
            <person name="Hosono M."/>
            <person name="Torimaru M."/>
            <person name="Fukuda K."/>
            <person name="Mikami N."/>
        </authorList>
    </citation>
    <scope>NUCLEOTIDE SEQUENCE [LARGE SCALE GENOMIC DNA]</scope>
    <source>
        <strain evidence="1 2">KT1a</strain>
    </source>
</reference>
<evidence type="ECO:0000313" key="1">
    <source>
        <dbReference type="EMBL" id="GAA5815337.1"/>
    </source>
</evidence>
<comment type="caution">
    <text evidence="1">The sequence shown here is derived from an EMBL/GenBank/DDBJ whole genome shotgun (WGS) entry which is preliminary data.</text>
</comment>
<gene>
    <name evidence="1" type="ORF">MFLAVUS_008844</name>
</gene>
<sequence>MKGTIPGLARRLTKLLKRAEYEGLLVTVPVTEYKTSKTCSNCFSENEVFEIDGISLFGVLHCSN</sequence>
<evidence type="ECO:0008006" key="3">
    <source>
        <dbReference type="Google" id="ProtNLM"/>
    </source>
</evidence>
<proteinExistence type="predicted"/>
<evidence type="ECO:0000313" key="2">
    <source>
        <dbReference type="Proteomes" id="UP001473302"/>
    </source>
</evidence>